<dbReference type="PROSITE" id="PS50901">
    <property type="entry name" value="FTSK"/>
    <property type="match status" value="1"/>
</dbReference>
<evidence type="ECO:0000313" key="5">
    <source>
        <dbReference type="EMBL" id="GGJ62171.1"/>
    </source>
</evidence>
<dbReference type="Proteomes" id="UP000634435">
    <property type="component" value="Unassembled WGS sequence"/>
</dbReference>
<evidence type="ECO:0000256" key="1">
    <source>
        <dbReference type="ARBA" id="ARBA00022741"/>
    </source>
</evidence>
<evidence type="ECO:0000256" key="2">
    <source>
        <dbReference type="ARBA" id="ARBA00022840"/>
    </source>
</evidence>
<feature type="domain" description="FtsK" evidence="4">
    <location>
        <begin position="124"/>
        <end position="314"/>
    </location>
</feature>
<dbReference type="PANTHER" id="PTHR22683:SF1">
    <property type="entry name" value="TYPE VII SECRETION SYSTEM PROTEIN ESSC"/>
    <property type="match status" value="1"/>
</dbReference>
<keyword evidence="5" id="KW-0131">Cell cycle</keyword>
<dbReference type="Pfam" id="PF01580">
    <property type="entry name" value="FtsK_SpoIIIE"/>
    <property type="match status" value="1"/>
</dbReference>
<dbReference type="InterPro" id="IPR027417">
    <property type="entry name" value="P-loop_NTPase"/>
</dbReference>
<dbReference type="SUPFAM" id="SSF52540">
    <property type="entry name" value="P-loop containing nucleoside triphosphate hydrolases"/>
    <property type="match status" value="1"/>
</dbReference>
<feature type="binding site" evidence="3">
    <location>
        <begin position="142"/>
        <end position="149"/>
    </location>
    <ligand>
        <name>ATP</name>
        <dbReference type="ChEBI" id="CHEBI:30616"/>
    </ligand>
</feature>
<keyword evidence="6" id="KW-1185">Reference proteome</keyword>
<evidence type="ECO:0000313" key="6">
    <source>
        <dbReference type="Proteomes" id="UP000634435"/>
    </source>
</evidence>
<evidence type="ECO:0000259" key="4">
    <source>
        <dbReference type="PROSITE" id="PS50901"/>
    </source>
</evidence>
<proteinExistence type="predicted"/>
<name>A0ABQ2DN33_9BACI</name>
<reference evidence="6" key="1">
    <citation type="journal article" date="2019" name="Int. J. Syst. Evol. Microbiol.">
        <title>The Global Catalogue of Microorganisms (GCM) 10K type strain sequencing project: providing services to taxonomists for standard genome sequencing and annotation.</title>
        <authorList>
            <consortium name="The Broad Institute Genomics Platform"/>
            <consortium name="The Broad Institute Genome Sequencing Center for Infectious Disease"/>
            <person name="Wu L."/>
            <person name="Ma J."/>
        </authorList>
    </citation>
    <scope>NUCLEOTIDE SEQUENCE [LARGE SCALE GENOMIC DNA]</scope>
    <source>
        <strain evidence="6">JCM 30071</strain>
    </source>
</reference>
<sequence length="379" mass="43178">MDLLIGSGLAAFTIYAAAKWNKSDKEKIQHTFRNLNYKIKDKEPKHLKTHRTDQYSLYTYHVPYGLVDDEKLQVLEKVLDRPVKVSFEKGKLHIKVYNKKLGTKYAYDLFKPKGKWTIPIGMSQDGLVYHDFDLIPHMTVAGATTQGKTQFMKMFVTHLIENNPEGVEFYILDLKGKLAFNKYRNLKQIKAIAGNYGDSAITLKEVKKSIQSDMDYLLSIDAENAKEGNVKTRKFIIVDEAGELQTDKYMSDADKEHIKECHRTLSHIARVAGQLRYSLIFGTQYPTKEILDPQIKANSLAKVSFRLSTAVQSGVALDQTGAETLEYVGRAIYKTIDEHIIQTPFITKDDIWERIGRYEDVSSTNETANQGRSDTFTIG</sequence>
<organism evidence="5 6">
    <name type="scientific">Virgibacillus kapii</name>
    <dbReference type="NCBI Taxonomy" id="1638645"/>
    <lineage>
        <taxon>Bacteria</taxon>
        <taxon>Bacillati</taxon>
        <taxon>Bacillota</taxon>
        <taxon>Bacilli</taxon>
        <taxon>Bacillales</taxon>
        <taxon>Bacillaceae</taxon>
        <taxon>Virgibacillus</taxon>
    </lineage>
</organism>
<dbReference type="InterPro" id="IPR050206">
    <property type="entry name" value="FtsK/SpoIIIE/SftA"/>
</dbReference>
<keyword evidence="1 3" id="KW-0547">Nucleotide-binding</keyword>
<dbReference type="EMBL" id="BMPN01000003">
    <property type="protein sequence ID" value="GGJ62171.1"/>
    <property type="molecule type" value="Genomic_DNA"/>
</dbReference>
<dbReference type="GO" id="GO:0051301">
    <property type="term" value="P:cell division"/>
    <property type="evidence" value="ECO:0007669"/>
    <property type="project" value="UniProtKB-KW"/>
</dbReference>
<dbReference type="InterPro" id="IPR002543">
    <property type="entry name" value="FtsK_dom"/>
</dbReference>
<keyword evidence="5" id="KW-0132">Cell division</keyword>
<dbReference type="PANTHER" id="PTHR22683">
    <property type="entry name" value="SPORULATION PROTEIN RELATED"/>
    <property type="match status" value="1"/>
</dbReference>
<protein>
    <submittedName>
        <fullName evidence="5">Cell division protein FtsK</fullName>
    </submittedName>
</protein>
<gene>
    <name evidence="5" type="ORF">GCM10007111_25360</name>
</gene>
<dbReference type="Gene3D" id="3.40.50.300">
    <property type="entry name" value="P-loop containing nucleotide triphosphate hydrolases"/>
    <property type="match status" value="1"/>
</dbReference>
<keyword evidence="2 3" id="KW-0067">ATP-binding</keyword>
<dbReference type="RefSeq" id="WP_188943358.1">
    <property type="nucleotide sequence ID" value="NZ_BMPN01000003.1"/>
</dbReference>
<comment type="caution">
    <text evidence="5">The sequence shown here is derived from an EMBL/GenBank/DDBJ whole genome shotgun (WGS) entry which is preliminary data.</text>
</comment>
<accession>A0ABQ2DN33</accession>
<evidence type="ECO:0000256" key="3">
    <source>
        <dbReference type="PROSITE-ProRule" id="PRU00289"/>
    </source>
</evidence>